<organism evidence="1 2">
    <name type="scientific">Dreissena polymorpha</name>
    <name type="common">Zebra mussel</name>
    <name type="synonym">Mytilus polymorpha</name>
    <dbReference type="NCBI Taxonomy" id="45954"/>
    <lineage>
        <taxon>Eukaryota</taxon>
        <taxon>Metazoa</taxon>
        <taxon>Spiralia</taxon>
        <taxon>Lophotrochozoa</taxon>
        <taxon>Mollusca</taxon>
        <taxon>Bivalvia</taxon>
        <taxon>Autobranchia</taxon>
        <taxon>Heteroconchia</taxon>
        <taxon>Euheterodonta</taxon>
        <taxon>Imparidentia</taxon>
        <taxon>Neoheterodontei</taxon>
        <taxon>Myida</taxon>
        <taxon>Dreissenoidea</taxon>
        <taxon>Dreissenidae</taxon>
        <taxon>Dreissena</taxon>
    </lineage>
</organism>
<keyword evidence="2" id="KW-1185">Reference proteome</keyword>
<gene>
    <name evidence="1" type="ORF">DPMN_005142</name>
</gene>
<comment type="caution">
    <text evidence="1">The sequence shown here is derived from an EMBL/GenBank/DDBJ whole genome shotgun (WGS) entry which is preliminary data.</text>
</comment>
<evidence type="ECO:0000313" key="2">
    <source>
        <dbReference type="Proteomes" id="UP000828390"/>
    </source>
</evidence>
<dbReference type="EMBL" id="JAIWYP010000001">
    <property type="protein sequence ID" value="KAH3881219.1"/>
    <property type="molecule type" value="Genomic_DNA"/>
</dbReference>
<proteinExistence type="predicted"/>
<accession>A0A9D4RU53</accession>
<reference evidence="1" key="1">
    <citation type="journal article" date="2019" name="bioRxiv">
        <title>The Genome of the Zebra Mussel, Dreissena polymorpha: A Resource for Invasive Species Research.</title>
        <authorList>
            <person name="McCartney M.A."/>
            <person name="Auch B."/>
            <person name="Kono T."/>
            <person name="Mallez S."/>
            <person name="Zhang Y."/>
            <person name="Obille A."/>
            <person name="Becker A."/>
            <person name="Abrahante J.E."/>
            <person name="Garbe J."/>
            <person name="Badalamenti J.P."/>
            <person name="Herman A."/>
            <person name="Mangelson H."/>
            <person name="Liachko I."/>
            <person name="Sullivan S."/>
            <person name="Sone E.D."/>
            <person name="Koren S."/>
            <person name="Silverstein K.A.T."/>
            <person name="Beckman K.B."/>
            <person name="Gohl D.M."/>
        </authorList>
    </citation>
    <scope>NUCLEOTIDE SEQUENCE</scope>
    <source>
        <strain evidence="1">Duluth1</strain>
        <tissue evidence="1">Whole animal</tissue>
    </source>
</reference>
<dbReference type="AlphaFoldDB" id="A0A9D4RU53"/>
<dbReference type="Gene3D" id="3.30.70.1820">
    <property type="entry name" value="L1 transposable element, RRM domain"/>
    <property type="match status" value="1"/>
</dbReference>
<dbReference type="Proteomes" id="UP000828390">
    <property type="component" value="Unassembled WGS sequence"/>
</dbReference>
<evidence type="ECO:0000313" key="1">
    <source>
        <dbReference type="EMBL" id="KAH3881219.1"/>
    </source>
</evidence>
<name>A0A9D4RU53_DREPO</name>
<reference evidence="1" key="2">
    <citation type="submission" date="2020-11" db="EMBL/GenBank/DDBJ databases">
        <authorList>
            <person name="McCartney M.A."/>
            <person name="Auch B."/>
            <person name="Kono T."/>
            <person name="Mallez S."/>
            <person name="Becker A."/>
            <person name="Gohl D.M."/>
            <person name="Silverstein K.A.T."/>
            <person name="Koren S."/>
            <person name="Bechman K.B."/>
            <person name="Herman A."/>
            <person name="Abrahante J.E."/>
            <person name="Garbe J."/>
        </authorList>
    </citation>
    <scope>NUCLEOTIDE SEQUENCE</scope>
    <source>
        <strain evidence="1">Duluth1</strain>
        <tissue evidence="1">Whole animal</tissue>
    </source>
</reference>
<sequence>MADAKNKLKIDRAHRIGRFQFNKHRPVVVKFNYFQDKIDVKQRIRDKQQTTPIRVADQFPKEIQDRRRKLIPFMIKCRNEGKNVNLNYDKLYVDNRMYTADNVPDVERSIGGPTTTASATRP</sequence>
<protein>
    <submittedName>
        <fullName evidence="1">Uncharacterized protein</fullName>
    </submittedName>
</protein>